<dbReference type="RefSeq" id="XP_040696274.1">
    <property type="nucleotide sequence ID" value="XM_040848381.1"/>
</dbReference>
<dbReference type="Pfam" id="PF01979">
    <property type="entry name" value="Amidohydro_1"/>
    <property type="match status" value="1"/>
</dbReference>
<dbReference type="STRING" id="1036612.A0A1L9SZ67"/>
<accession>A0A1L9SZ67</accession>
<protein>
    <recommendedName>
        <fullName evidence="1">Amidohydrolase-related domain-containing protein</fullName>
    </recommendedName>
</protein>
<sequence length="357" mass="37998">MSANSPTKITAISNVRIFDGKTIQDPSTLIINGDVIGRPDTTPHETIDAGGLILLPGLIDAHVHLTSREDLAQLAKYGVTTAFDMATWPAELLNSLRNQKGVTDILGCGLAATAPGSAHSRMPTMPEEALVSTPDEAEEFVHNQIGEGADYIKVIADVPGPTQECLDALVIAAHCRNRLVIAHAASLEPTRMAQAANVDVITHSPLDGVMSDADVQKMVQEGRLSIPTLTMMKGVSLKRGKYEHARDTVAALHCAGVPILAGTDANSAPGAPAKVVHGVSLHEELELLVNCGLSNCDALRAATEIPAGYFRLHDRGAIEVGRRADLVLVRGNPLENIQATRKIERVWIAGKEVDIEK</sequence>
<dbReference type="AlphaFoldDB" id="A0A1L9SZ67"/>
<dbReference type="Gene3D" id="2.30.40.10">
    <property type="entry name" value="Urease, subunit C, domain 1"/>
    <property type="match status" value="1"/>
</dbReference>
<dbReference type="PANTHER" id="PTHR43135">
    <property type="entry name" value="ALPHA-D-RIBOSE 1-METHYLPHOSPHONATE 5-TRIPHOSPHATE DIPHOSPHATASE"/>
    <property type="match status" value="1"/>
</dbReference>
<reference evidence="3" key="1">
    <citation type="journal article" date="2017" name="Genome Biol.">
        <title>Comparative genomics reveals high biological diversity and specific adaptations in the industrially and medically important fungal genus Aspergillus.</title>
        <authorList>
            <person name="de Vries R.P."/>
            <person name="Riley R."/>
            <person name="Wiebenga A."/>
            <person name="Aguilar-Osorio G."/>
            <person name="Amillis S."/>
            <person name="Uchima C.A."/>
            <person name="Anderluh G."/>
            <person name="Asadollahi M."/>
            <person name="Askin M."/>
            <person name="Barry K."/>
            <person name="Battaglia E."/>
            <person name="Bayram O."/>
            <person name="Benocci T."/>
            <person name="Braus-Stromeyer S.A."/>
            <person name="Caldana C."/>
            <person name="Canovas D."/>
            <person name="Cerqueira G.C."/>
            <person name="Chen F."/>
            <person name="Chen W."/>
            <person name="Choi C."/>
            <person name="Clum A."/>
            <person name="Dos Santos R.A."/>
            <person name="Damasio A.R."/>
            <person name="Diallinas G."/>
            <person name="Emri T."/>
            <person name="Fekete E."/>
            <person name="Flipphi M."/>
            <person name="Freyberg S."/>
            <person name="Gallo A."/>
            <person name="Gournas C."/>
            <person name="Habgood R."/>
            <person name="Hainaut M."/>
            <person name="Harispe M.L."/>
            <person name="Henrissat B."/>
            <person name="Hilden K.S."/>
            <person name="Hope R."/>
            <person name="Hossain A."/>
            <person name="Karabika E."/>
            <person name="Karaffa L."/>
            <person name="Karanyi Z."/>
            <person name="Krasevec N."/>
            <person name="Kuo A."/>
            <person name="Kusch H."/>
            <person name="LaButti K."/>
            <person name="Lagendijk E.L."/>
            <person name="Lapidus A."/>
            <person name="Levasseur A."/>
            <person name="Lindquist E."/>
            <person name="Lipzen A."/>
            <person name="Logrieco A.F."/>
            <person name="MacCabe A."/>
            <person name="Maekelae M.R."/>
            <person name="Malavazi I."/>
            <person name="Melin P."/>
            <person name="Meyer V."/>
            <person name="Mielnichuk N."/>
            <person name="Miskei M."/>
            <person name="Molnar A.P."/>
            <person name="Mule G."/>
            <person name="Ngan C.Y."/>
            <person name="Orejas M."/>
            <person name="Orosz E."/>
            <person name="Ouedraogo J.P."/>
            <person name="Overkamp K.M."/>
            <person name="Park H.-S."/>
            <person name="Perrone G."/>
            <person name="Piumi F."/>
            <person name="Punt P.J."/>
            <person name="Ram A.F."/>
            <person name="Ramon A."/>
            <person name="Rauscher S."/>
            <person name="Record E."/>
            <person name="Riano-Pachon D.M."/>
            <person name="Robert V."/>
            <person name="Roehrig J."/>
            <person name="Ruller R."/>
            <person name="Salamov A."/>
            <person name="Salih N.S."/>
            <person name="Samson R.A."/>
            <person name="Sandor E."/>
            <person name="Sanguinetti M."/>
            <person name="Schuetze T."/>
            <person name="Sepcic K."/>
            <person name="Shelest E."/>
            <person name="Sherlock G."/>
            <person name="Sophianopoulou V."/>
            <person name="Squina F.M."/>
            <person name="Sun H."/>
            <person name="Susca A."/>
            <person name="Todd R.B."/>
            <person name="Tsang A."/>
            <person name="Unkles S.E."/>
            <person name="van de Wiele N."/>
            <person name="van Rossen-Uffink D."/>
            <person name="Oliveira J.V."/>
            <person name="Vesth T.C."/>
            <person name="Visser J."/>
            <person name="Yu J.-H."/>
            <person name="Zhou M."/>
            <person name="Andersen M.R."/>
            <person name="Archer D.B."/>
            <person name="Baker S.E."/>
            <person name="Benoit I."/>
            <person name="Brakhage A.A."/>
            <person name="Braus G.H."/>
            <person name="Fischer R."/>
            <person name="Frisvad J.C."/>
            <person name="Goldman G.H."/>
            <person name="Houbraken J."/>
            <person name="Oakley B."/>
            <person name="Pocsi I."/>
            <person name="Scazzocchio C."/>
            <person name="Seiboth B."/>
            <person name="vanKuyk P.A."/>
            <person name="Wortman J."/>
            <person name="Dyer P.S."/>
            <person name="Grigoriev I.V."/>
        </authorList>
    </citation>
    <scope>NUCLEOTIDE SEQUENCE [LARGE SCALE GENOMIC DNA]</scope>
    <source>
        <strain evidence="3">CBS 593.65</strain>
    </source>
</reference>
<gene>
    <name evidence="2" type="ORF">ASPSYDRAFT_51891</name>
</gene>
<dbReference type="GO" id="GO:0016810">
    <property type="term" value="F:hydrolase activity, acting on carbon-nitrogen (but not peptide) bonds"/>
    <property type="evidence" value="ECO:0007669"/>
    <property type="project" value="InterPro"/>
</dbReference>
<evidence type="ECO:0000259" key="1">
    <source>
        <dbReference type="Pfam" id="PF01979"/>
    </source>
</evidence>
<keyword evidence="3" id="KW-1185">Reference proteome</keyword>
<dbReference type="Gene3D" id="3.40.50.10910">
    <property type="entry name" value="Amidohydrolase"/>
    <property type="match status" value="1"/>
</dbReference>
<dbReference type="Proteomes" id="UP000184356">
    <property type="component" value="Unassembled WGS sequence"/>
</dbReference>
<dbReference type="PANTHER" id="PTHR43135:SF3">
    <property type="entry name" value="ALPHA-D-RIBOSE 1-METHYLPHOSPHONATE 5-TRIPHOSPHATE DIPHOSPHATASE"/>
    <property type="match status" value="1"/>
</dbReference>
<dbReference type="VEuPathDB" id="FungiDB:ASPSYDRAFT_51891"/>
<dbReference type="InterPro" id="IPR051781">
    <property type="entry name" value="Metallo-dep_Hydrolase"/>
</dbReference>
<dbReference type="EMBL" id="KV878601">
    <property type="protein sequence ID" value="OJJ52468.1"/>
    <property type="molecule type" value="Genomic_DNA"/>
</dbReference>
<dbReference type="OrthoDB" id="5595695at2759"/>
<feature type="domain" description="Amidohydrolase-related" evidence="1">
    <location>
        <begin position="53"/>
        <end position="353"/>
    </location>
</feature>
<dbReference type="Gene3D" id="1.20.58.520">
    <property type="entry name" value="Amidohydrolase"/>
    <property type="match status" value="1"/>
</dbReference>
<dbReference type="Gene3D" id="3.30.110.90">
    <property type="entry name" value="Amidohydrolase"/>
    <property type="match status" value="1"/>
</dbReference>
<proteinExistence type="predicted"/>
<organism evidence="2 3">
    <name type="scientific">Aspergillus sydowii CBS 593.65</name>
    <dbReference type="NCBI Taxonomy" id="1036612"/>
    <lineage>
        <taxon>Eukaryota</taxon>
        <taxon>Fungi</taxon>
        <taxon>Dikarya</taxon>
        <taxon>Ascomycota</taxon>
        <taxon>Pezizomycotina</taxon>
        <taxon>Eurotiomycetes</taxon>
        <taxon>Eurotiomycetidae</taxon>
        <taxon>Eurotiales</taxon>
        <taxon>Aspergillaceae</taxon>
        <taxon>Aspergillus</taxon>
        <taxon>Aspergillus subgen. Nidulantes</taxon>
    </lineage>
</organism>
<dbReference type="InterPro" id="IPR011059">
    <property type="entry name" value="Metal-dep_hydrolase_composite"/>
</dbReference>
<evidence type="ECO:0000313" key="2">
    <source>
        <dbReference type="EMBL" id="OJJ52468.1"/>
    </source>
</evidence>
<name>A0A1L9SZ67_9EURO</name>
<dbReference type="SUPFAM" id="SSF51338">
    <property type="entry name" value="Composite domain of metallo-dependent hydrolases"/>
    <property type="match status" value="1"/>
</dbReference>
<dbReference type="SUPFAM" id="SSF51556">
    <property type="entry name" value="Metallo-dependent hydrolases"/>
    <property type="match status" value="1"/>
</dbReference>
<dbReference type="GeneID" id="63764454"/>
<evidence type="ECO:0000313" key="3">
    <source>
        <dbReference type="Proteomes" id="UP000184356"/>
    </source>
</evidence>
<dbReference type="InterPro" id="IPR032466">
    <property type="entry name" value="Metal_Hydrolase"/>
</dbReference>
<dbReference type="InterPro" id="IPR006680">
    <property type="entry name" value="Amidohydro-rel"/>
</dbReference>